<sequence length="150" mass="15998">MRVLSLFVIGAMMLVLTSCADTHKGQQGAVGGAVGGALLGQAIGRSTEATLIGAAVGTLLGYIVGNEMDKYDRQQLNYAYETGQSGQPVAWVNPDTGNNYQVVPQPAYTNPQTEQVCRQAEIQAIIDGKPQTTITTACRNAQGQWVLRNR</sequence>
<name>A0ABN6M859_9BACT</name>
<accession>A0ABN6M859</accession>
<dbReference type="InterPro" id="IPR039567">
    <property type="entry name" value="Gly-zipper"/>
</dbReference>
<dbReference type="Pfam" id="PF13488">
    <property type="entry name" value="Gly-zipper_Omp"/>
    <property type="match status" value="1"/>
</dbReference>
<evidence type="ECO:0000313" key="3">
    <source>
        <dbReference type="EMBL" id="BDD89048.1"/>
    </source>
</evidence>
<feature type="chain" id="PRO_5046375270" description="Glycine zipper domain-containing protein" evidence="1">
    <location>
        <begin position="21"/>
        <end position="150"/>
    </location>
</feature>
<proteinExistence type="predicted"/>
<dbReference type="RefSeq" id="WP_284152374.1">
    <property type="nucleotide sequence ID" value="NZ_AP025516.1"/>
</dbReference>
<dbReference type="EMBL" id="AP025516">
    <property type="protein sequence ID" value="BDD89048.1"/>
    <property type="molecule type" value="Genomic_DNA"/>
</dbReference>
<dbReference type="PROSITE" id="PS51257">
    <property type="entry name" value="PROKAR_LIPOPROTEIN"/>
    <property type="match status" value="1"/>
</dbReference>
<dbReference type="Proteomes" id="UP000830055">
    <property type="component" value="Chromosome"/>
</dbReference>
<evidence type="ECO:0000259" key="2">
    <source>
        <dbReference type="Pfam" id="PF13488"/>
    </source>
</evidence>
<keyword evidence="4" id="KW-1185">Reference proteome</keyword>
<dbReference type="InterPro" id="IPR016364">
    <property type="entry name" value="Surface_antigen_Rickettsia"/>
</dbReference>
<reference evidence="3 4" key="1">
    <citation type="submission" date="2022-01" db="EMBL/GenBank/DDBJ databases">
        <title>Desulfofustis limnae sp. nov., a novel mesophilic sulfate-reducing bacterium isolated from marsh soil.</title>
        <authorList>
            <person name="Watanabe M."/>
            <person name="Takahashi A."/>
            <person name="Kojima H."/>
            <person name="Fukui M."/>
        </authorList>
    </citation>
    <scope>NUCLEOTIDE SEQUENCE [LARGE SCALE GENOMIC DNA]</scope>
    <source>
        <strain evidence="3 4">PPLL</strain>
    </source>
</reference>
<organism evidence="3 4">
    <name type="scientific">Desulfofustis limnaeus</name>
    <dbReference type="NCBI Taxonomy" id="2740163"/>
    <lineage>
        <taxon>Bacteria</taxon>
        <taxon>Pseudomonadati</taxon>
        <taxon>Thermodesulfobacteriota</taxon>
        <taxon>Desulfobulbia</taxon>
        <taxon>Desulfobulbales</taxon>
        <taxon>Desulfocapsaceae</taxon>
        <taxon>Desulfofustis</taxon>
    </lineage>
</organism>
<feature type="domain" description="Glycine zipper" evidence="2">
    <location>
        <begin position="28"/>
        <end position="70"/>
    </location>
</feature>
<dbReference type="PIRSF" id="PIRSF002721">
    <property type="entry name" value="Surface_antigen_Rickettsia"/>
    <property type="match status" value="1"/>
</dbReference>
<feature type="signal peptide" evidence="1">
    <location>
        <begin position="1"/>
        <end position="20"/>
    </location>
</feature>
<evidence type="ECO:0000313" key="4">
    <source>
        <dbReference type="Proteomes" id="UP000830055"/>
    </source>
</evidence>
<protein>
    <recommendedName>
        <fullName evidence="2">Glycine zipper domain-containing protein</fullName>
    </recommendedName>
</protein>
<evidence type="ECO:0000256" key="1">
    <source>
        <dbReference type="SAM" id="SignalP"/>
    </source>
</evidence>
<keyword evidence="1" id="KW-0732">Signal</keyword>
<gene>
    <name evidence="3" type="ORF">DPPLL_34130</name>
</gene>